<dbReference type="InterPro" id="IPR003593">
    <property type="entry name" value="AAA+_ATPase"/>
</dbReference>
<evidence type="ECO:0000256" key="4">
    <source>
        <dbReference type="ARBA" id="ARBA00023163"/>
    </source>
</evidence>
<keyword evidence="2" id="KW-0067">ATP-binding</keyword>
<name>A4CFB9_9GAMM</name>
<evidence type="ECO:0000313" key="8">
    <source>
        <dbReference type="EMBL" id="EAR26557.1"/>
    </source>
</evidence>
<dbReference type="CDD" id="cd00009">
    <property type="entry name" value="AAA"/>
    <property type="match status" value="1"/>
</dbReference>
<dbReference type="Pfam" id="PF02954">
    <property type="entry name" value="HTH_8"/>
    <property type="match status" value="1"/>
</dbReference>
<dbReference type="PANTHER" id="PTHR32071">
    <property type="entry name" value="TRANSCRIPTIONAL REGULATORY PROTEIN"/>
    <property type="match status" value="1"/>
</dbReference>
<dbReference type="PRINTS" id="PR01590">
    <property type="entry name" value="HTHFIS"/>
</dbReference>
<dbReference type="Proteomes" id="UP000006201">
    <property type="component" value="Unassembled WGS sequence"/>
</dbReference>
<dbReference type="Gene3D" id="3.40.50.300">
    <property type="entry name" value="P-loop containing nucleotide triphosphate hydrolases"/>
    <property type="match status" value="1"/>
</dbReference>
<dbReference type="AlphaFoldDB" id="A4CFB9"/>
<dbReference type="InterPro" id="IPR027417">
    <property type="entry name" value="P-loop_NTPase"/>
</dbReference>
<dbReference type="SUPFAM" id="SSF46689">
    <property type="entry name" value="Homeodomain-like"/>
    <property type="match status" value="1"/>
</dbReference>
<evidence type="ECO:0000259" key="7">
    <source>
        <dbReference type="PROSITE" id="PS50110"/>
    </source>
</evidence>
<dbReference type="STRING" id="87626.PTD2_09429"/>
<dbReference type="Gene3D" id="1.10.8.60">
    <property type="match status" value="1"/>
</dbReference>
<dbReference type="PROSITE" id="PS50110">
    <property type="entry name" value="RESPONSE_REGULATORY"/>
    <property type="match status" value="1"/>
</dbReference>
<accession>A4CFB9</accession>
<dbReference type="SMART" id="SM00382">
    <property type="entry name" value="AAA"/>
    <property type="match status" value="1"/>
</dbReference>
<feature type="domain" description="Sigma-54 factor interaction" evidence="6">
    <location>
        <begin position="146"/>
        <end position="375"/>
    </location>
</feature>
<dbReference type="CDD" id="cd00156">
    <property type="entry name" value="REC"/>
    <property type="match status" value="1"/>
</dbReference>
<dbReference type="GO" id="GO:0043565">
    <property type="term" value="F:sequence-specific DNA binding"/>
    <property type="evidence" value="ECO:0007669"/>
    <property type="project" value="InterPro"/>
</dbReference>
<comment type="caution">
    <text evidence="8">The sequence shown here is derived from an EMBL/GenBank/DDBJ whole genome shotgun (WGS) entry which is preliminary data.</text>
</comment>
<dbReference type="FunFam" id="3.40.50.300:FF:000006">
    <property type="entry name" value="DNA-binding transcriptional regulator NtrC"/>
    <property type="match status" value="1"/>
</dbReference>
<dbReference type="InterPro" id="IPR001789">
    <property type="entry name" value="Sig_transdc_resp-reg_receiver"/>
</dbReference>
<dbReference type="InterPro" id="IPR009057">
    <property type="entry name" value="Homeodomain-like_sf"/>
</dbReference>
<dbReference type="SMART" id="SM00448">
    <property type="entry name" value="REC"/>
    <property type="match status" value="1"/>
</dbReference>
<dbReference type="eggNOG" id="COG2204">
    <property type="taxonomic scope" value="Bacteria"/>
</dbReference>
<evidence type="ECO:0000259" key="6">
    <source>
        <dbReference type="PROSITE" id="PS50045"/>
    </source>
</evidence>
<dbReference type="PROSITE" id="PS00688">
    <property type="entry name" value="SIGMA54_INTERACT_3"/>
    <property type="match status" value="1"/>
</dbReference>
<dbReference type="InterPro" id="IPR011006">
    <property type="entry name" value="CheY-like_superfamily"/>
</dbReference>
<dbReference type="RefSeq" id="WP_009839260.1">
    <property type="nucleotide sequence ID" value="NZ_AAOH01000012.1"/>
</dbReference>
<organism evidence="8 9">
    <name type="scientific">Pseudoalteromonas tunicata D2</name>
    <dbReference type="NCBI Taxonomy" id="87626"/>
    <lineage>
        <taxon>Bacteria</taxon>
        <taxon>Pseudomonadati</taxon>
        <taxon>Pseudomonadota</taxon>
        <taxon>Gammaproteobacteria</taxon>
        <taxon>Alteromonadales</taxon>
        <taxon>Pseudoalteromonadaceae</taxon>
        <taxon>Pseudoalteromonas</taxon>
    </lineage>
</organism>
<dbReference type="EMBL" id="AAOH01000012">
    <property type="protein sequence ID" value="EAR26557.1"/>
    <property type="molecule type" value="Genomic_DNA"/>
</dbReference>
<keyword evidence="3" id="KW-0805">Transcription regulation</keyword>
<feature type="modified residue" description="4-aspartylphosphate" evidence="5">
    <location>
        <position position="56"/>
    </location>
</feature>
<keyword evidence="5" id="KW-0597">Phosphoprotein</keyword>
<dbReference type="InterPro" id="IPR025944">
    <property type="entry name" value="Sigma_54_int_dom_CS"/>
</dbReference>
<dbReference type="GO" id="GO:0006355">
    <property type="term" value="P:regulation of DNA-templated transcription"/>
    <property type="evidence" value="ECO:0007669"/>
    <property type="project" value="InterPro"/>
</dbReference>
<protein>
    <submittedName>
        <fullName evidence="8">Two component, sigma54 specific, transcriptional regulator, Fis family protein</fullName>
    </submittedName>
</protein>
<dbReference type="PROSITE" id="PS50045">
    <property type="entry name" value="SIGMA54_INTERACT_4"/>
    <property type="match status" value="1"/>
</dbReference>
<evidence type="ECO:0000313" key="9">
    <source>
        <dbReference type="Proteomes" id="UP000006201"/>
    </source>
</evidence>
<reference evidence="8 9" key="1">
    <citation type="submission" date="2006-02" db="EMBL/GenBank/DDBJ databases">
        <authorList>
            <person name="Moran M.A."/>
            <person name="Kjelleberg S."/>
            <person name="Egan S."/>
            <person name="Saunders N."/>
            <person name="Thomas T."/>
            <person name="Ferriera S."/>
            <person name="Johnson J."/>
            <person name="Kravitz S."/>
            <person name="Halpern A."/>
            <person name="Remington K."/>
            <person name="Beeson K."/>
            <person name="Tran B."/>
            <person name="Rogers Y.-H."/>
            <person name="Friedman R."/>
            <person name="Venter J.C."/>
        </authorList>
    </citation>
    <scope>NUCLEOTIDE SEQUENCE [LARGE SCALE GENOMIC DNA]</scope>
    <source>
        <strain evidence="8 9">D2</strain>
    </source>
</reference>
<sequence>MSTQTPILLVEDDHAQNELISAMLSAASYQVFSAFSVEDAIVLLKQQPHIKLVFTDWKLGQLSGLDLINYIRGNKLEHGIVVATAYGSIEHAVQAIDQGADDYLSKPFQRQELLLALAKANKASQLRLTNRQLNNQLTEQSSLVDIIGHAPCMQKVFQRIERVSATSATVLISGESGTGKELAARALHQLSHRSNRAFIAINCGAIPENLAESELFGSVKGAFTGATHDKQGKFTAADQGTIFLDEIAELSLSLQTKLLRLLQEGVVTPIGANHEQKIDVRVIAASHKNLHQMVQEGEFREDLFYRLNVVPIHMPPLRERTEDIPRLIQHFLAMFSQRYGINDLQLSSQLLKQLMQFNWPGNVRQLSNTLEQFVLLQDEDELLDTLKAHHTPTNNATHFTLPSDGIEWDSFEKNLLQQALNREAGNKTQAAKLLGLNYKQFLYRLEKHAL</sequence>
<evidence type="ECO:0000256" key="3">
    <source>
        <dbReference type="ARBA" id="ARBA00023015"/>
    </source>
</evidence>
<dbReference type="Pfam" id="PF25601">
    <property type="entry name" value="AAA_lid_14"/>
    <property type="match status" value="1"/>
</dbReference>
<dbReference type="SUPFAM" id="SSF52540">
    <property type="entry name" value="P-loop containing nucleoside triphosphate hydrolases"/>
    <property type="match status" value="1"/>
</dbReference>
<proteinExistence type="predicted"/>
<dbReference type="Pfam" id="PF00158">
    <property type="entry name" value="Sigma54_activat"/>
    <property type="match status" value="1"/>
</dbReference>
<dbReference type="HOGENOM" id="CLU_000445_0_6_6"/>
<gene>
    <name evidence="8" type="ORF">PTD2_09429</name>
</gene>
<evidence type="ECO:0000256" key="5">
    <source>
        <dbReference type="PROSITE-ProRule" id="PRU00169"/>
    </source>
</evidence>
<dbReference type="InterPro" id="IPR002078">
    <property type="entry name" value="Sigma_54_int"/>
</dbReference>
<dbReference type="InterPro" id="IPR058031">
    <property type="entry name" value="AAA_lid_NorR"/>
</dbReference>
<keyword evidence="1" id="KW-0547">Nucleotide-binding</keyword>
<dbReference type="Gene3D" id="3.40.50.2300">
    <property type="match status" value="1"/>
</dbReference>
<dbReference type="GO" id="GO:0000160">
    <property type="term" value="P:phosphorelay signal transduction system"/>
    <property type="evidence" value="ECO:0007669"/>
    <property type="project" value="InterPro"/>
</dbReference>
<keyword evidence="4" id="KW-0804">Transcription</keyword>
<dbReference type="SUPFAM" id="SSF52172">
    <property type="entry name" value="CheY-like"/>
    <property type="match status" value="1"/>
</dbReference>
<evidence type="ECO:0000256" key="1">
    <source>
        <dbReference type="ARBA" id="ARBA00022741"/>
    </source>
</evidence>
<dbReference type="GO" id="GO:0005524">
    <property type="term" value="F:ATP binding"/>
    <property type="evidence" value="ECO:0007669"/>
    <property type="project" value="UniProtKB-KW"/>
</dbReference>
<dbReference type="Gene3D" id="1.10.10.60">
    <property type="entry name" value="Homeodomain-like"/>
    <property type="match status" value="1"/>
</dbReference>
<dbReference type="OrthoDB" id="9804019at2"/>
<dbReference type="InterPro" id="IPR002197">
    <property type="entry name" value="HTH_Fis"/>
</dbReference>
<evidence type="ECO:0000256" key="2">
    <source>
        <dbReference type="ARBA" id="ARBA00022840"/>
    </source>
</evidence>
<keyword evidence="9" id="KW-1185">Reference proteome</keyword>
<dbReference type="Pfam" id="PF00072">
    <property type="entry name" value="Response_reg"/>
    <property type="match status" value="1"/>
</dbReference>
<feature type="domain" description="Response regulatory" evidence="7">
    <location>
        <begin position="6"/>
        <end position="121"/>
    </location>
</feature>